<dbReference type="GO" id="GO:0004222">
    <property type="term" value="F:metalloendopeptidase activity"/>
    <property type="evidence" value="ECO:0007669"/>
    <property type="project" value="InterPro"/>
</dbReference>
<dbReference type="AlphaFoldDB" id="A0A0A8K364"/>
<reference evidence="8 9" key="1">
    <citation type="submission" date="2014-09" db="EMBL/GenBank/DDBJ databases">
        <title>Genome sequencing of Methyloceanibacter caenitepidi Gela4.</title>
        <authorList>
            <person name="Takeuchi M."/>
            <person name="Susumu S."/>
            <person name="Kamagata Y."/>
            <person name="Oshima K."/>
            <person name="Hattori M."/>
            <person name="Iwasaki W."/>
        </authorList>
    </citation>
    <scope>NUCLEOTIDE SEQUENCE [LARGE SCALE GENOMIC DNA]</scope>
    <source>
        <strain evidence="8 9">Gela4</strain>
    </source>
</reference>
<sequence length="460" mass="50828">MPVATLTAEADKAPAASPQKPAKKASEFKLENGLEVVVIPDHRAPVVTQMVWYKVGAADEPYGVSGIAHFLEHLMFKGTETIPAGQFSKIIARKGGDDNAFTSQDVTAYFQRVAKDRLASVMEMEADRMKNLRLTENDVNTERDVILEERRSRVDNDPSSLLQEQMMAALYRNHPYGIPVIGWEHEIAKLDREDAFAFYDRFYAPENAILIVAGDVEPDEVRALAEETFGKIPARGEPIKRERPAEPEHDASVTVTLEDPRAGRTTVQRLYITPSYTTGKPGEAEALELLARIMANGSTGRIYKSLVVDKGAAASAGGWYSESGLDSGRMGFYAIAGDDDTPEEMEAAMDAVIEDVRANGVTQEELDRARAGLLAEYIYNSDSISRMARQYGWRLAVGLDVEDVEDWPNRIKAVTTEQVHNVARDYLLDENSVTGILKPAPEHTSNVQEKPVHATTKDKS</sequence>
<dbReference type="PANTHER" id="PTHR11851:SF49">
    <property type="entry name" value="MITOCHONDRIAL-PROCESSING PEPTIDASE SUBUNIT ALPHA"/>
    <property type="match status" value="1"/>
</dbReference>
<dbReference type="PANTHER" id="PTHR11851">
    <property type="entry name" value="METALLOPROTEASE"/>
    <property type="match status" value="1"/>
</dbReference>
<comment type="similarity">
    <text evidence="2 4">Belongs to the peptidase M16 family.</text>
</comment>
<dbReference type="GO" id="GO:0046872">
    <property type="term" value="F:metal ion binding"/>
    <property type="evidence" value="ECO:0007669"/>
    <property type="project" value="InterPro"/>
</dbReference>
<evidence type="ECO:0000313" key="8">
    <source>
        <dbReference type="EMBL" id="BAQ16419.1"/>
    </source>
</evidence>
<dbReference type="Pfam" id="PF05193">
    <property type="entry name" value="Peptidase_M16_C"/>
    <property type="match status" value="1"/>
</dbReference>
<dbReference type="SUPFAM" id="SSF63411">
    <property type="entry name" value="LuxS/MPP-like metallohydrolase"/>
    <property type="match status" value="2"/>
</dbReference>
<keyword evidence="3" id="KW-0482">Metalloprotease</keyword>
<evidence type="ECO:0000256" key="5">
    <source>
        <dbReference type="SAM" id="MobiDB-lite"/>
    </source>
</evidence>
<comment type="cofactor">
    <cofactor evidence="1">
        <name>Zn(2+)</name>
        <dbReference type="ChEBI" id="CHEBI:29105"/>
    </cofactor>
</comment>
<evidence type="ECO:0000259" key="7">
    <source>
        <dbReference type="Pfam" id="PF05193"/>
    </source>
</evidence>
<dbReference type="GO" id="GO:0006508">
    <property type="term" value="P:proteolysis"/>
    <property type="evidence" value="ECO:0007669"/>
    <property type="project" value="InterPro"/>
</dbReference>
<dbReference type="KEGG" id="mcg:GL4_0959"/>
<proteinExistence type="inferred from homology"/>
<name>A0A0A8K364_9HYPH</name>
<evidence type="ECO:0000313" key="9">
    <source>
        <dbReference type="Proteomes" id="UP000031643"/>
    </source>
</evidence>
<evidence type="ECO:0000256" key="1">
    <source>
        <dbReference type="ARBA" id="ARBA00001947"/>
    </source>
</evidence>
<feature type="compositionally biased region" description="Basic and acidic residues" evidence="5">
    <location>
        <begin position="450"/>
        <end position="460"/>
    </location>
</feature>
<feature type="domain" description="Peptidase M16 N-terminal" evidence="6">
    <location>
        <begin position="36"/>
        <end position="181"/>
    </location>
</feature>
<dbReference type="Proteomes" id="UP000031643">
    <property type="component" value="Chromosome"/>
</dbReference>
<evidence type="ECO:0000256" key="4">
    <source>
        <dbReference type="RuleBase" id="RU004447"/>
    </source>
</evidence>
<dbReference type="HOGENOM" id="CLU_009902_1_0_5"/>
<evidence type="ECO:0000256" key="3">
    <source>
        <dbReference type="ARBA" id="ARBA00023049"/>
    </source>
</evidence>
<feature type="region of interest" description="Disordered" evidence="5">
    <location>
        <begin position="1"/>
        <end position="24"/>
    </location>
</feature>
<keyword evidence="3" id="KW-0378">Hydrolase</keyword>
<dbReference type="EMBL" id="AP014648">
    <property type="protein sequence ID" value="BAQ16419.1"/>
    <property type="molecule type" value="Genomic_DNA"/>
</dbReference>
<dbReference type="InterPro" id="IPR011249">
    <property type="entry name" value="Metalloenz_LuxS/M16"/>
</dbReference>
<dbReference type="InterPro" id="IPR050361">
    <property type="entry name" value="MPP/UQCRC_Complex"/>
</dbReference>
<dbReference type="OrthoDB" id="9811314at2"/>
<dbReference type="InterPro" id="IPR007863">
    <property type="entry name" value="Peptidase_M16_C"/>
</dbReference>
<organism evidence="8 9">
    <name type="scientific">Methyloceanibacter caenitepidi</name>
    <dbReference type="NCBI Taxonomy" id="1384459"/>
    <lineage>
        <taxon>Bacteria</taxon>
        <taxon>Pseudomonadati</taxon>
        <taxon>Pseudomonadota</taxon>
        <taxon>Alphaproteobacteria</taxon>
        <taxon>Hyphomicrobiales</taxon>
        <taxon>Hyphomicrobiaceae</taxon>
        <taxon>Methyloceanibacter</taxon>
    </lineage>
</organism>
<keyword evidence="3" id="KW-0645">Protease</keyword>
<gene>
    <name evidence="8" type="ORF">GL4_0959</name>
</gene>
<dbReference type="InterPro" id="IPR011765">
    <property type="entry name" value="Pept_M16_N"/>
</dbReference>
<dbReference type="PROSITE" id="PS00143">
    <property type="entry name" value="INSULINASE"/>
    <property type="match status" value="1"/>
</dbReference>
<dbReference type="Gene3D" id="3.30.830.10">
    <property type="entry name" value="Metalloenzyme, LuxS/M16 peptidase-like"/>
    <property type="match status" value="2"/>
</dbReference>
<dbReference type="Pfam" id="PF00675">
    <property type="entry name" value="Peptidase_M16"/>
    <property type="match status" value="1"/>
</dbReference>
<feature type="region of interest" description="Disordered" evidence="5">
    <location>
        <begin position="437"/>
        <end position="460"/>
    </location>
</feature>
<dbReference type="MEROPS" id="M16.019"/>
<dbReference type="STRING" id="1384459.GL4_0959"/>
<keyword evidence="9" id="KW-1185">Reference proteome</keyword>
<feature type="domain" description="Peptidase M16 C-terminal" evidence="7">
    <location>
        <begin position="189"/>
        <end position="373"/>
    </location>
</feature>
<accession>A0A0A8K364</accession>
<evidence type="ECO:0000259" key="6">
    <source>
        <dbReference type="Pfam" id="PF00675"/>
    </source>
</evidence>
<evidence type="ECO:0000256" key="2">
    <source>
        <dbReference type="ARBA" id="ARBA00007261"/>
    </source>
</evidence>
<protein>
    <submittedName>
        <fullName evidence="8">Peptidase M16-like</fullName>
    </submittedName>
</protein>
<dbReference type="InterPro" id="IPR001431">
    <property type="entry name" value="Pept_M16_Zn_BS"/>
</dbReference>